<feature type="domain" description="ABC3 transporter permease C-terminal" evidence="8">
    <location>
        <begin position="299"/>
        <end position="410"/>
    </location>
</feature>
<evidence type="ECO:0000259" key="8">
    <source>
        <dbReference type="Pfam" id="PF02687"/>
    </source>
</evidence>
<keyword evidence="3" id="KW-1003">Cell membrane</keyword>
<evidence type="ECO:0000256" key="1">
    <source>
        <dbReference type="ARBA" id="ARBA00004651"/>
    </source>
</evidence>
<dbReference type="InterPro" id="IPR003838">
    <property type="entry name" value="ABC3_permease_C"/>
</dbReference>
<feature type="transmembrane region" description="Helical" evidence="7">
    <location>
        <begin position="290"/>
        <end position="316"/>
    </location>
</feature>
<feature type="domain" description="MacB-like periplasmic core" evidence="9">
    <location>
        <begin position="21"/>
        <end position="264"/>
    </location>
</feature>
<evidence type="ECO:0000313" key="11">
    <source>
        <dbReference type="Proteomes" id="UP000326169"/>
    </source>
</evidence>
<dbReference type="RefSeq" id="WP_006618692.1">
    <property type="nucleotide sequence ID" value="NZ_BIMW01000147.1"/>
</dbReference>
<organism evidence="10 11">
    <name type="scientific">Limnospira platensis NIES-46</name>
    <dbReference type="NCBI Taxonomy" id="1236695"/>
    <lineage>
        <taxon>Bacteria</taxon>
        <taxon>Bacillati</taxon>
        <taxon>Cyanobacteriota</taxon>
        <taxon>Cyanophyceae</taxon>
        <taxon>Oscillatoriophycideae</taxon>
        <taxon>Oscillatoriales</taxon>
        <taxon>Sirenicapillariaceae</taxon>
        <taxon>Limnospira</taxon>
    </lineage>
</organism>
<evidence type="ECO:0000256" key="7">
    <source>
        <dbReference type="SAM" id="Phobius"/>
    </source>
</evidence>
<reference evidence="10 11" key="1">
    <citation type="journal article" date="2019" name="J Genomics">
        <title>The Draft Genome of a Hydrogen-producing Cyanobacterium, Arthrospira platensis NIES-46.</title>
        <authorList>
            <person name="Suzuki S."/>
            <person name="Yamaguchi H."/>
            <person name="Kawachi M."/>
        </authorList>
    </citation>
    <scope>NUCLEOTIDE SEQUENCE [LARGE SCALE GENOMIC DNA]</scope>
    <source>
        <strain evidence="10 11">NIES-46</strain>
    </source>
</reference>
<keyword evidence="4 7" id="KW-0812">Transmembrane</keyword>
<gene>
    <name evidence="10" type="ORF">NIES46_38300</name>
</gene>
<comment type="caution">
    <text evidence="10">The sequence shown here is derived from an EMBL/GenBank/DDBJ whole genome shotgun (WGS) entry which is preliminary data.</text>
</comment>
<feature type="transmembrane region" description="Helical" evidence="7">
    <location>
        <begin position="374"/>
        <end position="402"/>
    </location>
</feature>
<evidence type="ECO:0000256" key="4">
    <source>
        <dbReference type="ARBA" id="ARBA00022692"/>
    </source>
</evidence>
<evidence type="ECO:0000256" key="2">
    <source>
        <dbReference type="ARBA" id="ARBA00022448"/>
    </source>
</evidence>
<protein>
    <recommendedName>
        <fullName evidence="12">FtsX-like permease family protein</fullName>
    </recommendedName>
</protein>
<evidence type="ECO:0000313" key="10">
    <source>
        <dbReference type="EMBL" id="GCE95764.1"/>
    </source>
</evidence>
<evidence type="ECO:0008006" key="12">
    <source>
        <dbReference type="Google" id="ProtNLM"/>
    </source>
</evidence>
<dbReference type="InterPro" id="IPR025857">
    <property type="entry name" value="MacB_PCD"/>
</dbReference>
<accession>A0A5M3T8E7</accession>
<dbReference type="InterPro" id="IPR005891">
    <property type="entry name" value="DevC"/>
</dbReference>
<sequence length="416" mass="45054">MASIARKNLIEDIPRFLAAQAGIMFAVSLVTIQNGILNGFVQSSSLLIDKSSADIWITSEDMVHLNLTMPLALEQLTKAQKVPGVELAEPLIFQSARWRDPTGQIQAINLVGSNPDGKLFAPWNIIEGDLESLKQPYRVIVDESNLNSLQVSGVGDTVTISGLEAKIVGLTQGTQPIVNSIFVFASLKNANAYVTVPLQTQTRCTFENGNLNCVNVFDDSGDRQTQTDISPEPRPLTLTDPITYILVKAKPNQDLQQLQAELEATLPNTRAYTRQEIAEKIQDYWQKRTGVGFVLSLGAVVGILVGMIVVAQILYASVADHIKEFGTLKAMGAPDRLLYSVILEQAFWMAVLGYIPGMALCLGVASWASATQGILILITPASAVGVFFLTLVMCGGSAFFAIQKVTRVDPAIVFKA</sequence>
<evidence type="ECO:0000256" key="3">
    <source>
        <dbReference type="ARBA" id="ARBA00022475"/>
    </source>
</evidence>
<keyword evidence="11" id="KW-1185">Reference proteome</keyword>
<dbReference type="EMBL" id="BIMW01000147">
    <property type="protein sequence ID" value="GCE95764.1"/>
    <property type="molecule type" value="Genomic_DNA"/>
</dbReference>
<dbReference type="InterPro" id="IPR051125">
    <property type="entry name" value="ABC-4/HrtB_transporter"/>
</dbReference>
<evidence type="ECO:0000256" key="5">
    <source>
        <dbReference type="ARBA" id="ARBA00022989"/>
    </source>
</evidence>
<dbReference type="PANTHER" id="PTHR43738">
    <property type="entry name" value="ABC TRANSPORTER, MEMBRANE PROTEIN"/>
    <property type="match status" value="1"/>
</dbReference>
<dbReference type="Proteomes" id="UP000326169">
    <property type="component" value="Unassembled WGS sequence"/>
</dbReference>
<feature type="transmembrane region" description="Helical" evidence="7">
    <location>
        <begin position="337"/>
        <end position="368"/>
    </location>
</feature>
<keyword evidence="2" id="KW-0813">Transport</keyword>
<dbReference type="GeneID" id="301684606"/>
<keyword evidence="5 7" id="KW-1133">Transmembrane helix</keyword>
<dbReference type="PANTHER" id="PTHR43738:SF1">
    <property type="entry name" value="HEMIN TRANSPORT SYSTEM PERMEASE PROTEIN HRTB-RELATED"/>
    <property type="match status" value="1"/>
</dbReference>
<comment type="subcellular location">
    <subcellularLocation>
        <location evidence="1">Cell membrane</location>
        <topology evidence="1">Multi-pass membrane protein</topology>
    </subcellularLocation>
</comment>
<evidence type="ECO:0000256" key="6">
    <source>
        <dbReference type="ARBA" id="ARBA00023136"/>
    </source>
</evidence>
<dbReference type="Pfam" id="PF12704">
    <property type="entry name" value="MacB_PCD"/>
    <property type="match status" value="1"/>
</dbReference>
<dbReference type="PIRSF" id="PIRSF031773">
    <property type="entry name" value="DevC"/>
    <property type="match status" value="1"/>
</dbReference>
<dbReference type="Pfam" id="PF02687">
    <property type="entry name" value="FtsX"/>
    <property type="match status" value="1"/>
</dbReference>
<keyword evidence="6 7" id="KW-0472">Membrane</keyword>
<proteinExistence type="predicted"/>
<name>A0A5M3T8E7_LIMPL</name>
<evidence type="ECO:0000259" key="9">
    <source>
        <dbReference type="Pfam" id="PF12704"/>
    </source>
</evidence>